<feature type="compositionally biased region" description="Low complexity" evidence="1">
    <location>
        <begin position="155"/>
        <end position="170"/>
    </location>
</feature>
<protein>
    <submittedName>
        <fullName evidence="2">Checkpoint protein hus1</fullName>
    </submittedName>
</protein>
<evidence type="ECO:0000256" key="1">
    <source>
        <dbReference type="SAM" id="MobiDB-lite"/>
    </source>
</evidence>
<reference evidence="2 3" key="1">
    <citation type="submission" date="2024-01" db="EMBL/GenBank/DDBJ databases">
        <authorList>
            <person name="Allen C."/>
            <person name="Tagirdzhanova G."/>
        </authorList>
    </citation>
    <scope>NUCLEOTIDE SEQUENCE [LARGE SCALE GENOMIC DNA]</scope>
</reference>
<dbReference type="Proteomes" id="UP001642482">
    <property type="component" value="Unassembled WGS sequence"/>
</dbReference>
<organism evidence="2 3">
    <name type="scientific">Sporothrix eucalyptigena</name>
    <dbReference type="NCBI Taxonomy" id="1812306"/>
    <lineage>
        <taxon>Eukaryota</taxon>
        <taxon>Fungi</taxon>
        <taxon>Dikarya</taxon>
        <taxon>Ascomycota</taxon>
        <taxon>Pezizomycotina</taxon>
        <taxon>Sordariomycetes</taxon>
        <taxon>Sordariomycetidae</taxon>
        <taxon>Ophiostomatales</taxon>
        <taxon>Ophiostomataceae</taxon>
        <taxon>Sporothrix</taxon>
    </lineage>
</organism>
<evidence type="ECO:0000313" key="3">
    <source>
        <dbReference type="Proteomes" id="UP001642482"/>
    </source>
</evidence>
<feature type="region of interest" description="Disordered" evidence="1">
    <location>
        <begin position="287"/>
        <end position="310"/>
    </location>
</feature>
<dbReference type="EMBL" id="CAWUHD010000030">
    <property type="protein sequence ID" value="CAK7219211.1"/>
    <property type="molecule type" value="Genomic_DNA"/>
</dbReference>
<sequence length="396" mass="42221">MPKHKVKHTRVIGCCERGDHAITCRKPTVLSRPPTEPCPVCHNVVGLMTPEDVIETWAILPCSSRMSPKKAVRVAAQRVRTFSEAVGLSRAGEPEAESPGAIVAGSPGDGPAQEAGAANPIVIAPPALRAQQAAAPPSPKGMGRRRHRRRRLRQRASQSPRPAAAAGAAADPVASLPAITRVSSQTKILEILASRSHAQPANTPLFFQMAYPKDVDLTLPCTYCYLTLYREPEDSPYRGGNGNNGRNGSIFKGSSQDIARSAATIKRAASIAIRFFFKALPPNANDSANNNANNNAAHDSGNNAANSVANNTGDGANINANNNAGVNANANANGICIEEQRQMTNSESMLMAAYWDSWRQVNGKAFGEWWAEQEPRTEPAVEAVAEGWDLANMGGY</sequence>
<feature type="compositionally biased region" description="Basic residues" evidence="1">
    <location>
        <begin position="142"/>
        <end position="154"/>
    </location>
</feature>
<evidence type="ECO:0000313" key="2">
    <source>
        <dbReference type="EMBL" id="CAK7219211.1"/>
    </source>
</evidence>
<gene>
    <name evidence="2" type="primary">hus1_2</name>
    <name evidence="2" type="ORF">SEUCBS140593_003814</name>
</gene>
<comment type="caution">
    <text evidence="2">The sequence shown here is derived from an EMBL/GenBank/DDBJ whole genome shotgun (WGS) entry which is preliminary data.</text>
</comment>
<proteinExistence type="predicted"/>
<feature type="region of interest" description="Disordered" evidence="1">
    <location>
        <begin position="130"/>
        <end position="170"/>
    </location>
</feature>
<name>A0ABP0BIA8_9PEZI</name>
<keyword evidence="3" id="KW-1185">Reference proteome</keyword>
<accession>A0ABP0BIA8</accession>